<accession>A7VQL3</accession>
<organism evidence="1 2">
    <name type="scientific">[Clostridium] leptum DSM 753</name>
    <dbReference type="NCBI Taxonomy" id="428125"/>
    <lineage>
        <taxon>Bacteria</taxon>
        <taxon>Bacillati</taxon>
        <taxon>Bacillota</taxon>
        <taxon>Clostridia</taxon>
        <taxon>Eubacteriales</taxon>
        <taxon>Oscillospiraceae</taxon>
        <taxon>Oscillospiraceae incertae sedis</taxon>
    </lineage>
</organism>
<evidence type="ECO:0000313" key="2">
    <source>
        <dbReference type="Proteomes" id="UP000003490"/>
    </source>
</evidence>
<proteinExistence type="predicted"/>
<evidence type="ECO:0000313" key="1">
    <source>
        <dbReference type="EMBL" id="EDO62424.1"/>
    </source>
</evidence>
<dbReference type="AlphaFoldDB" id="A7VQL3"/>
<sequence length="71" mass="8291">MLQIRPAVLFWNFSVETVFDDIVLKNRVRQQNRSLFCCLSFDNGSGYMSIQNLQSRLLALSRQRSKGKAYM</sequence>
<reference evidence="1 2" key="2">
    <citation type="submission" date="2007-08" db="EMBL/GenBank/DDBJ databases">
        <authorList>
            <person name="Fulton L."/>
            <person name="Clifton S."/>
            <person name="Fulton B."/>
            <person name="Xu J."/>
            <person name="Minx P."/>
            <person name="Pepin K.H."/>
            <person name="Johnson M."/>
            <person name="Thiruvilangam P."/>
            <person name="Bhonagiri V."/>
            <person name="Nash W.E."/>
            <person name="Wang C."/>
            <person name="Mardis E.R."/>
            <person name="Wilson R.K."/>
        </authorList>
    </citation>
    <scope>NUCLEOTIDE SEQUENCE [LARGE SCALE GENOMIC DNA]</scope>
    <source>
        <strain evidence="1 2">DSM 753</strain>
    </source>
</reference>
<comment type="caution">
    <text evidence="1">The sequence shown here is derived from an EMBL/GenBank/DDBJ whole genome shotgun (WGS) entry which is preliminary data.</text>
</comment>
<dbReference type="Proteomes" id="UP000003490">
    <property type="component" value="Unassembled WGS sequence"/>
</dbReference>
<dbReference type="HOGENOM" id="CLU_2732902_0_0_9"/>
<dbReference type="EMBL" id="ABCB02000015">
    <property type="protein sequence ID" value="EDO62424.1"/>
    <property type="molecule type" value="Genomic_DNA"/>
</dbReference>
<gene>
    <name evidence="1" type="ORF">CLOLEP_00843</name>
</gene>
<protein>
    <submittedName>
        <fullName evidence="1">Uncharacterized protein</fullName>
    </submittedName>
</protein>
<reference evidence="1 2" key="1">
    <citation type="submission" date="2007-08" db="EMBL/GenBank/DDBJ databases">
        <title>Draft genome sequence of Clostridium leptum (DSM 753).</title>
        <authorList>
            <person name="Sudarsanam P."/>
            <person name="Ley R."/>
            <person name="Guruge J."/>
            <person name="Turnbaugh P.J."/>
            <person name="Mahowald M."/>
            <person name="Liep D."/>
            <person name="Gordon J."/>
        </authorList>
    </citation>
    <scope>NUCLEOTIDE SEQUENCE [LARGE SCALE GENOMIC DNA]</scope>
    <source>
        <strain evidence="1 2">DSM 753</strain>
    </source>
</reference>
<name>A7VQL3_9FIRM</name>